<feature type="transmembrane region" description="Helical" evidence="1">
    <location>
        <begin position="88"/>
        <end position="110"/>
    </location>
</feature>
<organism evidence="2">
    <name type="scientific">Candidatus Syntropharchaeum butanivorans</name>
    <dbReference type="NCBI Taxonomy" id="1839936"/>
    <lineage>
        <taxon>Archaea</taxon>
        <taxon>Methanobacteriati</taxon>
        <taxon>Methanobacteriota</taxon>
        <taxon>Stenosarchaea group</taxon>
        <taxon>Methanomicrobia</taxon>
        <taxon>Methanosarcinales</taxon>
        <taxon>ANME-2 cluster</taxon>
        <taxon>Candidatus Syntropharchaeum</taxon>
    </lineage>
</organism>
<name>A0A7J2S127_9EURY</name>
<reference evidence="2" key="1">
    <citation type="journal article" date="2020" name="mSystems">
        <title>Genome- and Community-Level Interaction Insights into Carbon Utilization and Element Cycling Functions of Hydrothermarchaeota in Hydrothermal Sediment.</title>
        <authorList>
            <person name="Zhou Z."/>
            <person name="Liu Y."/>
            <person name="Xu W."/>
            <person name="Pan J."/>
            <person name="Luo Z.H."/>
            <person name="Li M."/>
        </authorList>
    </citation>
    <scope>NUCLEOTIDE SEQUENCE [LARGE SCALE GENOMIC DNA]</scope>
    <source>
        <strain evidence="2">HyVt-386</strain>
    </source>
</reference>
<comment type="caution">
    <text evidence="2">The sequence shown here is derived from an EMBL/GenBank/DDBJ whole genome shotgun (WGS) entry which is preliminary data.</text>
</comment>
<evidence type="ECO:0000256" key="1">
    <source>
        <dbReference type="SAM" id="Phobius"/>
    </source>
</evidence>
<keyword evidence="1" id="KW-0472">Membrane</keyword>
<keyword evidence="1" id="KW-0812">Transmembrane</keyword>
<evidence type="ECO:0000313" key="2">
    <source>
        <dbReference type="EMBL" id="HEC57181.1"/>
    </source>
</evidence>
<feature type="transmembrane region" description="Helical" evidence="1">
    <location>
        <begin position="24"/>
        <end position="41"/>
    </location>
</feature>
<sequence>MYTALVCAAMGAAAGYGVSVKNALLPAITFLIGIILIALGRRRVTEVMEDERVIRISEKSSMRVYQVFVTAAALIGTTFLALNRYTEVGYTLAFSACALLILYMIFYEYYRRKNLE</sequence>
<accession>A0A7J2S127</accession>
<dbReference type="EMBL" id="DRIE01000081">
    <property type="protein sequence ID" value="HEC57181.1"/>
    <property type="molecule type" value="Genomic_DNA"/>
</dbReference>
<proteinExistence type="predicted"/>
<gene>
    <name evidence="2" type="ORF">ENI32_04780</name>
</gene>
<keyword evidence="1" id="KW-1133">Transmembrane helix</keyword>
<feature type="transmembrane region" description="Helical" evidence="1">
    <location>
        <begin position="62"/>
        <end position="82"/>
    </location>
</feature>
<dbReference type="Proteomes" id="UP000885936">
    <property type="component" value="Unassembled WGS sequence"/>
</dbReference>
<dbReference type="Pfam" id="PF09946">
    <property type="entry name" value="DUF2178"/>
    <property type="match status" value="1"/>
</dbReference>
<protein>
    <submittedName>
        <fullName evidence="2">DUF2178 domain-containing protein</fullName>
    </submittedName>
</protein>
<dbReference type="InterPro" id="IPR019235">
    <property type="entry name" value="DUF2178_TM"/>
</dbReference>
<dbReference type="AlphaFoldDB" id="A0A7J2S127"/>